<dbReference type="Proteomes" id="UP000694391">
    <property type="component" value="Unplaced"/>
</dbReference>
<evidence type="ECO:0000256" key="5">
    <source>
        <dbReference type="PIRSR" id="PIRSR623088-3"/>
    </source>
</evidence>
<dbReference type="GeneTree" id="ENSGT00940000161330"/>
<dbReference type="SUPFAM" id="SSF55781">
    <property type="entry name" value="GAF domain-like"/>
    <property type="match status" value="2"/>
</dbReference>
<comment type="cofactor">
    <cofactor evidence="6">
        <name>a divalent metal cation</name>
        <dbReference type="ChEBI" id="CHEBI:60240"/>
    </cofactor>
    <text evidence="6">Binds 2 divalent metal cations per subunit. Site 1 may preferentially bind zinc ions, while site 2 has a preference for magnesium and/or manganese ions.</text>
</comment>
<dbReference type="CDD" id="cd00077">
    <property type="entry name" value="HDc"/>
    <property type="match status" value="1"/>
</dbReference>
<dbReference type="SMART" id="SM00471">
    <property type="entry name" value="HDc"/>
    <property type="match status" value="1"/>
</dbReference>
<keyword evidence="10" id="KW-1185">Reference proteome</keyword>
<reference evidence="9" key="2">
    <citation type="submission" date="2025-09" db="UniProtKB">
        <authorList>
            <consortium name="Ensembl"/>
        </authorList>
    </citation>
    <scope>IDENTIFICATION</scope>
</reference>
<dbReference type="GO" id="GO:0007165">
    <property type="term" value="P:signal transduction"/>
    <property type="evidence" value="ECO:0007669"/>
    <property type="project" value="InterPro"/>
</dbReference>
<feature type="region of interest" description="Disordered" evidence="7">
    <location>
        <begin position="704"/>
        <end position="744"/>
    </location>
</feature>
<feature type="binding site" evidence="5">
    <location>
        <position position="483"/>
    </location>
    <ligand>
        <name>Zn(2+)</name>
        <dbReference type="ChEBI" id="CHEBI:29105"/>
        <label>1</label>
    </ligand>
</feature>
<evidence type="ECO:0000256" key="7">
    <source>
        <dbReference type="SAM" id="MobiDB-lite"/>
    </source>
</evidence>
<dbReference type="PROSITE" id="PS51845">
    <property type="entry name" value="PDEASE_I_2"/>
    <property type="match status" value="1"/>
</dbReference>
<name>A0A8C0LL22_CANLU</name>
<feature type="domain" description="PDEase" evidence="8">
    <location>
        <begin position="366"/>
        <end position="699"/>
    </location>
</feature>
<protein>
    <recommendedName>
        <fullName evidence="6">Phosphodiesterase</fullName>
        <ecNumber evidence="6">3.1.4.-</ecNumber>
    </recommendedName>
</protein>
<evidence type="ECO:0000256" key="3">
    <source>
        <dbReference type="PIRSR" id="PIRSR623088-1"/>
    </source>
</evidence>
<dbReference type="Pfam" id="PF00233">
    <property type="entry name" value="PDEase_I"/>
    <property type="match status" value="1"/>
</dbReference>
<dbReference type="FunFam" id="1.10.1300.10:FF:000005">
    <property type="entry name" value="Phosphodiesterase"/>
    <property type="match status" value="1"/>
</dbReference>
<dbReference type="InterPro" id="IPR023088">
    <property type="entry name" value="PDEase"/>
</dbReference>
<comment type="similarity">
    <text evidence="6">Belongs to the cyclic nucleotide phosphodiesterase family.</text>
</comment>
<dbReference type="Gene3D" id="3.30.450.40">
    <property type="match status" value="2"/>
</dbReference>
<feature type="binding site" evidence="4">
    <location>
        <position position="603"/>
    </location>
    <ligand>
        <name>AMP</name>
        <dbReference type="ChEBI" id="CHEBI:456215"/>
    </ligand>
</feature>
<dbReference type="PRINTS" id="PR00387">
    <property type="entry name" value="PDIESTERASE1"/>
</dbReference>
<dbReference type="PROSITE" id="PS00126">
    <property type="entry name" value="PDEASE_I_1"/>
    <property type="match status" value="1"/>
</dbReference>
<dbReference type="InterPro" id="IPR023174">
    <property type="entry name" value="PDEase_CS"/>
</dbReference>
<feature type="binding site" evidence="4">
    <location>
        <position position="656"/>
    </location>
    <ligand>
        <name>AMP</name>
        <dbReference type="ChEBI" id="CHEBI:456215"/>
    </ligand>
</feature>
<feature type="binding site" evidence="5">
    <location>
        <position position="482"/>
    </location>
    <ligand>
        <name>Zn(2+)</name>
        <dbReference type="ChEBI" id="CHEBI:29105"/>
        <label>1</label>
    </ligand>
</feature>
<dbReference type="AlphaFoldDB" id="A0A8C0LL22"/>
<evidence type="ECO:0000259" key="8">
    <source>
        <dbReference type="PROSITE" id="PS51845"/>
    </source>
</evidence>
<evidence type="ECO:0000256" key="4">
    <source>
        <dbReference type="PIRSR" id="PIRSR623088-2"/>
    </source>
</evidence>
<feature type="binding site" evidence="4">
    <location>
        <position position="483"/>
    </location>
    <ligand>
        <name>AMP</name>
        <dbReference type="ChEBI" id="CHEBI:456215"/>
    </ligand>
</feature>
<feature type="binding site" evidence="5">
    <location>
        <position position="446"/>
    </location>
    <ligand>
        <name>Zn(2+)</name>
        <dbReference type="ChEBI" id="CHEBI:29105"/>
        <label>1</label>
    </ligand>
</feature>
<evidence type="ECO:0000313" key="10">
    <source>
        <dbReference type="Proteomes" id="UP000694391"/>
    </source>
</evidence>
<proteinExistence type="inferred from homology"/>
<organism evidence="9 10">
    <name type="scientific">Canis lupus dingo</name>
    <name type="common">dingo</name>
    <dbReference type="NCBI Taxonomy" id="286419"/>
    <lineage>
        <taxon>Eukaryota</taxon>
        <taxon>Metazoa</taxon>
        <taxon>Chordata</taxon>
        <taxon>Craniata</taxon>
        <taxon>Vertebrata</taxon>
        <taxon>Euteleostomi</taxon>
        <taxon>Mammalia</taxon>
        <taxon>Eutheria</taxon>
        <taxon>Laurasiatheria</taxon>
        <taxon>Carnivora</taxon>
        <taxon>Caniformia</taxon>
        <taxon>Canidae</taxon>
        <taxon>Canis</taxon>
    </lineage>
</organism>
<dbReference type="EC" id="3.1.4.-" evidence="6"/>
<reference evidence="9" key="1">
    <citation type="submission" date="2025-08" db="UniProtKB">
        <authorList>
            <consortium name="Ensembl"/>
        </authorList>
    </citation>
    <scope>IDENTIFICATION</scope>
</reference>
<feature type="binding site" evidence="5">
    <location>
        <position position="603"/>
    </location>
    <ligand>
        <name>Zn(2+)</name>
        <dbReference type="ChEBI" id="CHEBI:29105"/>
        <label>1</label>
    </ligand>
</feature>
<evidence type="ECO:0000256" key="2">
    <source>
        <dbReference type="ARBA" id="ARBA00022801"/>
    </source>
</evidence>
<evidence type="ECO:0000256" key="6">
    <source>
        <dbReference type="RuleBase" id="RU363067"/>
    </source>
</evidence>
<dbReference type="SUPFAM" id="SSF109604">
    <property type="entry name" value="HD-domain/PDEase-like"/>
    <property type="match status" value="1"/>
</dbReference>
<evidence type="ECO:0000256" key="1">
    <source>
        <dbReference type="ARBA" id="ARBA00022723"/>
    </source>
</evidence>
<dbReference type="GO" id="GO:0004114">
    <property type="term" value="F:3',5'-cyclic-nucleotide phosphodiesterase activity"/>
    <property type="evidence" value="ECO:0007669"/>
    <property type="project" value="InterPro"/>
</dbReference>
<feature type="binding site" evidence="5">
    <location>
        <position position="483"/>
    </location>
    <ligand>
        <name>Zn(2+)</name>
        <dbReference type="ChEBI" id="CHEBI:29105"/>
        <label>2</label>
    </ligand>
</feature>
<sequence>MGEVTAEQVEKFLDSNIIFAKQYYNLRYRAKVISDMLGAKEAAVDFSNYHSLSSVEESEIIFDLLRDFQENLQAERCIFNVMKKLCFLLQADRMSLFMYRVRNGIAELATRLFNVHKDAVLEECLVAPDSEIVFPLDMGVVGHVAHSKKIANVVNTEEILLWSGSKVFEELTDIERQFHKALYTVRAFLNCDRYSVGLLDMTKQKEFFDVWPVLMGEAPPYSGPRTPDGREINFYKVIDYILHGKEDIKVIPNPPPDHWALVSGLPTYVAQNGLICNLLCLALSRRGMIKPGCSASDYSSPSFQSLAQFLGWSVLNPDTYESMNRLENRKDIFQDMVKYHVKCDNEEIQKILKTREVYGKEPWECEEEELAEILQGELPDAEKYEINKFHFSDLPLTELELVKCGIQMYYELKVVDKFHIPQEALVRFMYSLSKGYRRITYHNWRHGFNVGQTMFSLLVTGKLKRYFTDLEALAMVTAAFCHDIDHRGTNNLYQMKSQNPLAKLHGSSILERHHLEFGKTLLRDESLNIFQNLNRRQHEHAIHMMDIAIIATDLALYFKKRTMFQKIVDQSKTYETQQEWTQYMMLEQTRKEIVMAMMMTACDLSAITKPWEVQSKVALLVAAEFWEQGDLERTVLQQNPIPMMDRNKADELPKLQVGFIDFVCTFVYKEFSRFHEEITPMLDGITNNRKEWKALADEYDTKMKALEEEKQKQQTAKQGAAGDQPGGNPSPAGGAPASKSCCIQ</sequence>
<feature type="compositionally biased region" description="Low complexity" evidence="7">
    <location>
        <begin position="713"/>
        <end position="744"/>
    </location>
</feature>
<feature type="active site" description="Proton donor" evidence="3">
    <location>
        <position position="442"/>
    </location>
</feature>
<evidence type="ECO:0000313" key="9">
    <source>
        <dbReference type="Ensembl" id="ENSCAFP00020030223.1"/>
    </source>
</evidence>
<keyword evidence="2 6" id="KW-0378">Hydrolase</keyword>
<dbReference type="Gene3D" id="1.10.1300.10">
    <property type="entry name" value="3'5'-cyclic nucleotide phosphodiesterase, catalytic domain"/>
    <property type="match status" value="1"/>
</dbReference>
<gene>
    <name evidence="9" type="primary">PDE6A</name>
</gene>
<dbReference type="InterPro" id="IPR036971">
    <property type="entry name" value="PDEase_catalytic_dom_sf"/>
</dbReference>
<dbReference type="InterPro" id="IPR002073">
    <property type="entry name" value="PDEase_catalytic_dom"/>
</dbReference>
<dbReference type="InterPro" id="IPR003607">
    <property type="entry name" value="HD/PDEase_dom"/>
</dbReference>
<dbReference type="Ensembl" id="ENSCAFT00020034854.1">
    <property type="protein sequence ID" value="ENSCAFP00020030223.1"/>
    <property type="gene ID" value="ENSCAFG00020023546.1"/>
</dbReference>
<accession>A0A8C0LL22</accession>
<keyword evidence="1 5" id="KW-0479">Metal-binding</keyword>
<feature type="binding site" evidence="4">
    <location>
        <begin position="442"/>
        <end position="446"/>
    </location>
    <ligand>
        <name>AMP</name>
        <dbReference type="ChEBI" id="CHEBI:456215"/>
    </ligand>
</feature>
<dbReference type="GO" id="GO:0046872">
    <property type="term" value="F:metal ion binding"/>
    <property type="evidence" value="ECO:0007669"/>
    <property type="project" value="UniProtKB-KW"/>
</dbReference>
<dbReference type="InterPro" id="IPR029016">
    <property type="entry name" value="GAF-like_dom_sf"/>
</dbReference>
<dbReference type="PANTHER" id="PTHR11347">
    <property type="entry name" value="CYCLIC NUCLEOTIDE PHOSPHODIESTERASE"/>
    <property type="match status" value="1"/>
</dbReference>